<dbReference type="RefSeq" id="WP_108436407.1">
    <property type="nucleotide sequence ID" value="NZ_CP028918.1"/>
</dbReference>
<dbReference type="SUPFAM" id="SSF52799">
    <property type="entry name" value="(Phosphotyrosine protein) phosphatases II"/>
    <property type="match status" value="1"/>
</dbReference>
<dbReference type="InterPro" id="IPR029021">
    <property type="entry name" value="Prot-tyrosine_phosphatase-like"/>
</dbReference>
<evidence type="ECO:0000313" key="3">
    <source>
        <dbReference type="Proteomes" id="UP000244496"/>
    </source>
</evidence>
<dbReference type="PROSITE" id="PS00383">
    <property type="entry name" value="TYR_PHOSPHATASE_1"/>
    <property type="match status" value="1"/>
</dbReference>
<organism evidence="2 3">
    <name type="scientific">Paragemmobacter aquarius</name>
    <dbReference type="NCBI Taxonomy" id="2169400"/>
    <lineage>
        <taxon>Bacteria</taxon>
        <taxon>Pseudomonadati</taxon>
        <taxon>Pseudomonadota</taxon>
        <taxon>Alphaproteobacteria</taxon>
        <taxon>Rhodobacterales</taxon>
        <taxon>Paracoccaceae</taxon>
        <taxon>Paragemmobacter</taxon>
    </lineage>
</organism>
<dbReference type="PROSITE" id="PS50056">
    <property type="entry name" value="TYR_PHOSPHATASE_2"/>
    <property type="match status" value="1"/>
</dbReference>
<gene>
    <name evidence="2" type="ORF">HYN69_14750</name>
</gene>
<dbReference type="Pfam" id="PF22785">
    <property type="entry name" value="Tc-R-P"/>
    <property type="match status" value="1"/>
</dbReference>
<protein>
    <submittedName>
        <fullName evidence="2">Protein phosphatase</fullName>
    </submittedName>
</protein>
<dbReference type="InterPro" id="IPR016130">
    <property type="entry name" value="Tyr_Pase_AS"/>
</dbReference>
<proteinExistence type="predicted"/>
<evidence type="ECO:0000259" key="1">
    <source>
        <dbReference type="PROSITE" id="PS50056"/>
    </source>
</evidence>
<dbReference type="EMBL" id="CP028918">
    <property type="protein sequence ID" value="AWB49590.1"/>
    <property type="molecule type" value="Genomic_DNA"/>
</dbReference>
<sequence length="156" mass="15947">MAVLRVGGGEVSIGPCAGRGGDFAGDLVTLLTGPPDLVLSLTESAEMERVGAAGLPEALAAAGVVWRHVPVRDYGAPEAGWPDAEAAARDVLARGGHVHVHCMAGCGRSGAAVLRLMVASGEAPAAALVRLRSVRPCAVETPAQYEWATTGSVWKR</sequence>
<accession>A0A2S0UP79</accession>
<dbReference type="Proteomes" id="UP000244496">
    <property type="component" value="Chromosome"/>
</dbReference>
<dbReference type="InterPro" id="IPR000387">
    <property type="entry name" value="Tyr_Pase_dom"/>
</dbReference>
<feature type="domain" description="Tyrosine specific protein phosphatases" evidence="1">
    <location>
        <begin position="94"/>
        <end position="146"/>
    </location>
</feature>
<reference evidence="2 3" key="1">
    <citation type="submission" date="2018-04" db="EMBL/GenBank/DDBJ databases">
        <title>Genome sequencing of Gemmobacter.</title>
        <authorList>
            <person name="Yi H."/>
            <person name="Baek M.-G."/>
        </authorList>
    </citation>
    <scope>NUCLEOTIDE SEQUENCE [LARGE SCALE GENOMIC DNA]</scope>
    <source>
        <strain evidence="2 3">HYN0069</strain>
    </source>
</reference>
<dbReference type="Gene3D" id="3.90.190.10">
    <property type="entry name" value="Protein tyrosine phosphatase superfamily"/>
    <property type="match status" value="1"/>
</dbReference>
<name>A0A2S0UP79_9RHOB</name>
<dbReference type="AlphaFoldDB" id="A0A2S0UP79"/>
<dbReference type="KEGG" id="geh:HYN69_14750"/>
<evidence type="ECO:0000313" key="2">
    <source>
        <dbReference type="EMBL" id="AWB49590.1"/>
    </source>
</evidence>
<keyword evidence="3" id="KW-1185">Reference proteome</keyword>
<dbReference type="OrthoDB" id="9806482at2"/>